<evidence type="ECO:0000256" key="5">
    <source>
        <dbReference type="ARBA" id="ARBA00023136"/>
    </source>
</evidence>
<keyword evidence="2" id="KW-1003">Cell membrane</keyword>
<evidence type="ECO:0000313" key="8">
    <source>
        <dbReference type="EMBL" id="REK86847.1"/>
    </source>
</evidence>
<feature type="transmembrane region" description="Helical" evidence="7">
    <location>
        <begin position="240"/>
        <end position="257"/>
    </location>
</feature>
<keyword evidence="9" id="KW-1185">Reference proteome</keyword>
<evidence type="ECO:0000256" key="6">
    <source>
        <dbReference type="SAM" id="MobiDB-lite"/>
    </source>
</evidence>
<feature type="transmembrane region" description="Helical" evidence="7">
    <location>
        <begin position="412"/>
        <end position="430"/>
    </location>
</feature>
<feature type="transmembrane region" description="Helical" evidence="7">
    <location>
        <begin position="504"/>
        <end position="531"/>
    </location>
</feature>
<feature type="transmembrane region" description="Helical" evidence="7">
    <location>
        <begin position="464"/>
        <end position="484"/>
    </location>
</feature>
<feature type="transmembrane region" description="Helical" evidence="7">
    <location>
        <begin position="127"/>
        <end position="144"/>
    </location>
</feature>
<name>A0A371PWK3_STRIH</name>
<dbReference type="GO" id="GO:0015658">
    <property type="term" value="F:branched-chain amino acid transmembrane transporter activity"/>
    <property type="evidence" value="ECO:0007669"/>
    <property type="project" value="InterPro"/>
</dbReference>
<dbReference type="InterPro" id="IPR001851">
    <property type="entry name" value="ABC_transp_permease"/>
</dbReference>
<dbReference type="CDD" id="cd06581">
    <property type="entry name" value="TM_PBP1_LivM_like"/>
    <property type="match status" value="1"/>
</dbReference>
<sequence>MTTDTTKNTARGVLPLPGRTARITTAAGALATAVTTGLAWTWSNDFPGELTYYGSPAGLQIVTLVGGILTLLLATAGLGLRGLQWLTPGGRNASVLLAALATFAATWFTLIAIAIQLGGLVNLEPGGFLAGLTSLVTLLGALGLPADHTTDQPPTGAWQRFTGALAATPVKRRTRELPAWAEILIIAGAFAAGLSAFTYGIDTDDGAPFVGYLLFMVLAIPALNRAGLIKRLTELTHKHRGPALCAAFLAAASFPFTQDTDQYTIIGANILIFATVALGLNVVVGLAGLLDLGYVAFLGVGAYAAALVSGSAESALGIQFPFWAALLTGAAASLVFGVLIGAPTLRLRGDYLAIVTLGFGEIFRIAMLNLNGTTGPDVTNGAMGIPNIPNLEIFGFNFGEPHDILGIPIATYGNYYLLMILVTAFVVLVFRRAAASRIGRAWIAIREDETAAIAMGINSFRLRLLAFALGAALAGLAGTVHAHVVTTATPEQFQFAGPQPPNSAFLLAAVILGGMGTLSGPLVGAALLFLIPAKLDFLQDYQLLLFGIALVLLMRFRPEGLIPDRRKQLEFHETGQLDVPDQRLPDGDASIGVTKAKA</sequence>
<feature type="transmembrane region" description="Helical" evidence="7">
    <location>
        <begin position="61"/>
        <end position="83"/>
    </location>
</feature>
<keyword evidence="4 7" id="KW-1133">Transmembrane helix</keyword>
<feature type="transmembrane region" description="Helical" evidence="7">
    <location>
        <begin position="318"/>
        <end position="339"/>
    </location>
</feature>
<evidence type="ECO:0000256" key="7">
    <source>
        <dbReference type="SAM" id="Phobius"/>
    </source>
</evidence>
<accession>A0A371PWK3</accession>
<feature type="transmembrane region" description="Helical" evidence="7">
    <location>
        <begin position="351"/>
        <end position="370"/>
    </location>
</feature>
<comment type="caution">
    <text evidence="8">The sequence shown here is derived from an EMBL/GenBank/DDBJ whole genome shotgun (WGS) entry which is preliminary data.</text>
</comment>
<dbReference type="OrthoDB" id="9814461at2"/>
<evidence type="ECO:0000256" key="4">
    <source>
        <dbReference type="ARBA" id="ARBA00022989"/>
    </source>
</evidence>
<keyword evidence="5 7" id="KW-0472">Membrane</keyword>
<feature type="transmembrane region" description="Helical" evidence="7">
    <location>
        <begin position="95"/>
        <end position="115"/>
    </location>
</feature>
<dbReference type="EMBL" id="QUAC01000235">
    <property type="protein sequence ID" value="REK86847.1"/>
    <property type="molecule type" value="Genomic_DNA"/>
</dbReference>
<evidence type="ECO:0000256" key="1">
    <source>
        <dbReference type="ARBA" id="ARBA00004651"/>
    </source>
</evidence>
<dbReference type="Proteomes" id="UP000262477">
    <property type="component" value="Unassembled WGS sequence"/>
</dbReference>
<keyword evidence="3 7" id="KW-0812">Transmembrane</keyword>
<dbReference type="AlphaFoldDB" id="A0A371PWK3"/>
<evidence type="ECO:0000313" key="9">
    <source>
        <dbReference type="Proteomes" id="UP000262477"/>
    </source>
</evidence>
<feature type="compositionally biased region" description="Basic and acidic residues" evidence="6">
    <location>
        <begin position="574"/>
        <end position="586"/>
    </location>
</feature>
<evidence type="ECO:0000256" key="3">
    <source>
        <dbReference type="ARBA" id="ARBA00022692"/>
    </source>
</evidence>
<feature type="transmembrane region" description="Helical" evidence="7">
    <location>
        <begin position="207"/>
        <end position="228"/>
    </location>
</feature>
<feature type="region of interest" description="Disordered" evidence="6">
    <location>
        <begin position="574"/>
        <end position="598"/>
    </location>
</feature>
<protein>
    <submittedName>
        <fullName evidence="8">Branched-chain amino acid ABC transporter permease</fullName>
    </submittedName>
</protein>
<dbReference type="RefSeq" id="WP_128510360.1">
    <property type="nucleotide sequence ID" value="NZ_QUAC01000235.1"/>
</dbReference>
<proteinExistence type="predicted"/>
<gene>
    <name evidence="8" type="ORF">DY245_30190</name>
</gene>
<dbReference type="PANTHER" id="PTHR30482">
    <property type="entry name" value="HIGH-AFFINITY BRANCHED-CHAIN AMINO ACID TRANSPORT SYSTEM PERMEASE"/>
    <property type="match status" value="1"/>
</dbReference>
<feature type="transmembrane region" description="Helical" evidence="7">
    <location>
        <begin position="179"/>
        <end position="201"/>
    </location>
</feature>
<dbReference type="InterPro" id="IPR043428">
    <property type="entry name" value="LivM-like"/>
</dbReference>
<evidence type="ECO:0000256" key="2">
    <source>
        <dbReference type="ARBA" id="ARBA00022475"/>
    </source>
</evidence>
<feature type="transmembrane region" description="Helical" evidence="7">
    <location>
        <begin position="21"/>
        <end position="41"/>
    </location>
</feature>
<dbReference type="PANTHER" id="PTHR30482:SF10">
    <property type="entry name" value="HIGH-AFFINITY BRANCHED-CHAIN AMINO ACID TRANSPORT PROTEIN BRAE"/>
    <property type="match status" value="1"/>
</dbReference>
<reference evidence="8 9" key="1">
    <citation type="submission" date="2018-08" db="EMBL/GenBank/DDBJ databases">
        <title>Streptomyces NEAU-D10 sp. nov., a novel Actinomycete isolated from soil.</title>
        <authorList>
            <person name="Jin L."/>
        </authorList>
    </citation>
    <scope>NUCLEOTIDE SEQUENCE [LARGE SCALE GENOMIC DNA]</scope>
    <source>
        <strain evidence="8 9">NEAU-D10</strain>
    </source>
</reference>
<organism evidence="8 9">
    <name type="scientific">Streptomyces inhibens</name>
    <dbReference type="NCBI Taxonomy" id="2293571"/>
    <lineage>
        <taxon>Bacteria</taxon>
        <taxon>Bacillati</taxon>
        <taxon>Actinomycetota</taxon>
        <taxon>Actinomycetes</taxon>
        <taxon>Kitasatosporales</taxon>
        <taxon>Streptomycetaceae</taxon>
        <taxon>Streptomyces</taxon>
    </lineage>
</organism>
<dbReference type="GO" id="GO:0005886">
    <property type="term" value="C:plasma membrane"/>
    <property type="evidence" value="ECO:0007669"/>
    <property type="project" value="UniProtKB-SubCell"/>
</dbReference>
<comment type="subcellular location">
    <subcellularLocation>
        <location evidence="1">Cell membrane</location>
        <topology evidence="1">Multi-pass membrane protein</topology>
    </subcellularLocation>
</comment>
<dbReference type="Pfam" id="PF02653">
    <property type="entry name" value="BPD_transp_2"/>
    <property type="match status" value="1"/>
</dbReference>
<feature type="transmembrane region" description="Helical" evidence="7">
    <location>
        <begin position="263"/>
        <end position="287"/>
    </location>
</feature>
<feature type="transmembrane region" description="Helical" evidence="7">
    <location>
        <begin position="294"/>
        <end position="312"/>
    </location>
</feature>